<dbReference type="Gene3D" id="3.40.630.30">
    <property type="match status" value="1"/>
</dbReference>
<gene>
    <name evidence="1" type="ORF">GJ685_09670</name>
</gene>
<comment type="caution">
    <text evidence="1">The sequence shown here is derived from an EMBL/GenBank/DDBJ whole genome shotgun (WGS) entry which is preliminary data.</text>
</comment>
<protein>
    <recommendedName>
        <fullName evidence="3">N-acetyltransferase domain-containing protein</fullName>
    </recommendedName>
</protein>
<organism evidence="1 2">
    <name type="scientific">Chlorobium phaeovibrioides</name>
    <dbReference type="NCBI Taxonomy" id="1094"/>
    <lineage>
        <taxon>Bacteria</taxon>
        <taxon>Pseudomonadati</taxon>
        <taxon>Chlorobiota</taxon>
        <taxon>Chlorobiia</taxon>
        <taxon>Chlorobiales</taxon>
        <taxon>Chlorobiaceae</taxon>
        <taxon>Chlorobium/Pelodictyon group</taxon>
        <taxon>Chlorobium</taxon>
    </lineage>
</organism>
<accession>A0ABW9URD4</accession>
<dbReference type="SUPFAM" id="SSF55729">
    <property type="entry name" value="Acyl-CoA N-acyltransferases (Nat)"/>
    <property type="match status" value="1"/>
</dbReference>
<dbReference type="EMBL" id="WUBZ01000108">
    <property type="protein sequence ID" value="MWV55309.1"/>
    <property type="molecule type" value="Genomic_DNA"/>
</dbReference>
<reference evidence="1 2" key="1">
    <citation type="submission" date="2019-11" db="EMBL/GenBank/DDBJ databases">
        <title>Green- and brown-colored morphotypes of Chlorobia in the stratified aquatic ecosystems of Kandalaksha Gulf (White Sea): A model for study of the accessory genome evolution.</title>
        <authorList>
            <person name="Grouzdev D.S."/>
        </authorList>
    </citation>
    <scope>NUCLEOTIDE SEQUENCE [LARGE SCALE GENOMIC DNA]</scope>
    <source>
        <strain evidence="1 2">ZM</strain>
    </source>
</reference>
<keyword evidence="2" id="KW-1185">Reference proteome</keyword>
<dbReference type="Proteomes" id="UP000489351">
    <property type="component" value="Unassembled WGS sequence"/>
</dbReference>
<dbReference type="InterPro" id="IPR016181">
    <property type="entry name" value="Acyl_CoA_acyltransferase"/>
</dbReference>
<sequence length="103" mass="11797">MYAHNGTDLGVVCFIDIDNAIKAASWGFYLADDELFSSHQVSKRRVWLDLEKEAIDFAQHVLGLRALFCEVLEENKAVIKLHERSGFEEITHTHTHTHRAYAV</sequence>
<proteinExistence type="predicted"/>
<name>A0ABW9URD4_CHLPH</name>
<evidence type="ECO:0000313" key="1">
    <source>
        <dbReference type="EMBL" id="MWV55309.1"/>
    </source>
</evidence>
<evidence type="ECO:0000313" key="2">
    <source>
        <dbReference type="Proteomes" id="UP000489351"/>
    </source>
</evidence>
<evidence type="ECO:0008006" key="3">
    <source>
        <dbReference type="Google" id="ProtNLM"/>
    </source>
</evidence>